<dbReference type="VEuPathDB" id="FungiDB:PV07_02616"/>
<sequence>MSETASRSVMDVLLSRDLWFTKEEDVSRINSYITQGAFSPYIVLALSLRWRSVYWLLWLAYCLPSAAEGLINRYQKYLVGARYALLRAQSTRSVKITEGDELFFPALHWISNHENLKDKPDVVLKTKYTGSNPQVNYDFVLDKGIYTFTENGVVYVVNYTAVEDGQESFKTLTFSYCLQDESKFGPLLNDFNKRWLAQSIINAMVIEAVFKYNGSMASWGEPHQEISRNLKSVILNKTEKDDLISKLDNFFQPDTQKKYDTIKSPYHFGLLLYGRMGTGKSSLAYALAAHYRMRIYCLSFNEPDLSPGTLLSLLKSIPPNSILLLEEIDQIMIPTSGPGSWKQIKVENVFVALDKRARRGGITIMTTNMRSKLDKRLIRPGRINMQVRFTYANKHQIYGMFMLYCWQTDIKAHSKDKVHAMAIQFKDAVPSHRVTTADIHNYLVNYMADPETALADADKLINNAPAIDLDADREADGDDCPATIKDDDEENLPFEFDSFDELETAHTEPLANINKPEGSLPTVSGPTSRHLQLSQAVSDVSSDLSNDCFQNQAIWYLTG</sequence>
<dbReference type="HOGENOM" id="CLU_487442_0_0_1"/>
<dbReference type="RefSeq" id="XP_016251141.1">
    <property type="nucleotide sequence ID" value="XM_016389239.1"/>
</dbReference>
<dbReference type="EMBL" id="KN847041">
    <property type="protein sequence ID" value="KIW30925.1"/>
    <property type="molecule type" value="Genomic_DNA"/>
</dbReference>
<protein>
    <recommendedName>
        <fullName evidence="2">AAA+ ATPase domain-containing protein</fullName>
    </recommendedName>
</protein>
<organism evidence="3 4">
    <name type="scientific">Cladophialophora immunda</name>
    <dbReference type="NCBI Taxonomy" id="569365"/>
    <lineage>
        <taxon>Eukaryota</taxon>
        <taxon>Fungi</taxon>
        <taxon>Dikarya</taxon>
        <taxon>Ascomycota</taxon>
        <taxon>Pezizomycotina</taxon>
        <taxon>Eurotiomycetes</taxon>
        <taxon>Chaetothyriomycetidae</taxon>
        <taxon>Chaetothyriales</taxon>
        <taxon>Herpotrichiellaceae</taxon>
        <taxon>Cladophialophora</taxon>
    </lineage>
</organism>
<dbReference type="InterPro" id="IPR003959">
    <property type="entry name" value="ATPase_AAA_core"/>
</dbReference>
<accession>A0A0D2CLI4</accession>
<dbReference type="GO" id="GO:0016887">
    <property type="term" value="F:ATP hydrolysis activity"/>
    <property type="evidence" value="ECO:0007669"/>
    <property type="project" value="InterPro"/>
</dbReference>
<dbReference type="Gene3D" id="3.40.50.300">
    <property type="entry name" value="P-loop containing nucleotide triphosphate hydrolases"/>
    <property type="match status" value="1"/>
</dbReference>
<dbReference type="AlphaFoldDB" id="A0A0D2CLI4"/>
<dbReference type="InterPro" id="IPR050747">
    <property type="entry name" value="Mitochondrial_chaperone_BCS1"/>
</dbReference>
<dbReference type="PANTHER" id="PTHR23070">
    <property type="entry name" value="BCS1 AAA-TYPE ATPASE"/>
    <property type="match status" value="1"/>
</dbReference>
<dbReference type="InterPro" id="IPR003593">
    <property type="entry name" value="AAA+_ATPase"/>
</dbReference>
<proteinExistence type="inferred from homology"/>
<feature type="domain" description="AAA+ ATPase" evidence="2">
    <location>
        <begin position="266"/>
        <end position="393"/>
    </location>
</feature>
<comment type="similarity">
    <text evidence="1">Belongs to the AAA ATPase family. BCS1 subfamily.</text>
</comment>
<keyword evidence="4" id="KW-1185">Reference proteome</keyword>
<dbReference type="Pfam" id="PF00004">
    <property type="entry name" value="AAA"/>
    <property type="match status" value="1"/>
</dbReference>
<evidence type="ECO:0000313" key="4">
    <source>
        <dbReference type="Proteomes" id="UP000054466"/>
    </source>
</evidence>
<evidence type="ECO:0000256" key="1">
    <source>
        <dbReference type="ARBA" id="ARBA00007448"/>
    </source>
</evidence>
<dbReference type="OrthoDB" id="3564363at2759"/>
<evidence type="ECO:0000259" key="2">
    <source>
        <dbReference type="SMART" id="SM00382"/>
    </source>
</evidence>
<dbReference type="STRING" id="569365.A0A0D2CLI4"/>
<evidence type="ECO:0000313" key="3">
    <source>
        <dbReference type="EMBL" id="KIW30925.1"/>
    </source>
</evidence>
<dbReference type="SUPFAM" id="SSF52540">
    <property type="entry name" value="P-loop containing nucleoside triphosphate hydrolases"/>
    <property type="match status" value="1"/>
</dbReference>
<dbReference type="GO" id="GO:0005524">
    <property type="term" value="F:ATP binding"/>
    <property type="evidence" value="ECO:0007669"/>
    <property type="project" value="InterPro"/>
</dbReference>
<dbReference type="Proteomes" id="UP000054466">
    <property type="component" value="Unassembled WGS sequence"/>
</dbReference>
<reference evidence="3 4" key="1">
    <citation type="submission" date="2015-01" db="EMBL/GenBank/DDBJ databases">
        <title>The Genome Sequence of Cladophialophora immunda CBS83496.</title>
        <authorList>
            <consortium name="The Broad Institute Genomics Platform"/>
            <person name="Cuomo C."/>
            <person name="de Hoog S."/>
            <person name="Gorbushina A."/>
            <person name="Stielow B."/>
            <person name="Teixiera M."/>
            <person name="Abouelleil A."/>
            <person name="Chapman S.B."/>
            <person name="Priest M."/>
            <person name="Young S.K."/>
            <person name="Wortman J."/>
            <person name="Nusbaum C."/>
            <person name="Birren B."/>
        </authorList>
    </citation>
    <scope>NUCLEOTIDE SEQUENCE [LARGE SCALE GENOMIC DNA]</scope>
    <source>
        <strain evidence="3 4">CBS 83496</strain>
    </source>
</reference>
<name>A0A0D2CLI4_9EURO</name>
<dbReference type="InterPro" id="IPR027417">
    <property type="entry name" value="P-loop_NTPase"/>
</dbReference>
<dbReference type="GeneID" id="27341810"/>
<dbReference type="SMART" id="SM00382">
    <property type="entry name" value="AAA"/>
    <property type="match status" value="1"/>
</dbReference>
<gene>
    <name evidence="3" type="ORF">PV07_02616</name>
</gene>